<organism evidence="2 3">
    <name type="scientific">Lyophyllum shimeji</name>
    <name type="common">Hon-shimeji</name>
    <name type="synonym">Tricholoma shimeji</name>
    <dbReference type="NCBI Taxonomy" id="47721"/>
    <lineage>
        <taxon>Eukaryota</taxon>
        <taxon>Fungi</taxon>
        <taxon>Dikarya</taxon>
        <taxon>Basidiomycota</taxon>
        <taxon>Agaricomycotina</taxon>
        <taxon>Agaricomycetes</taxon>
        <taxon>Agaricomycetidae</taxon>
        <taxon>Agaricales</taxon>
        <taxon>Tricholomatineae</taxon>
        <taxon>Lyophyllaceae</taxon>
        <taxon>Lyophyllum</taxon>
    </lineage>
</organism>
<evidence type="ECO:0000256" key="1">
    <source>
        <dbReference type="SAM" id="MobiDB-lite"/>
    </source>
</evidence>
<evidence type="ECO:0000313" key="2">
    <source>
        <dbReference type="EMBL" id="GLB37157.1"/>
    </source>
</evidence>
<dbReference type="AlphaFoldDB" id="A0A9P3PKU3"/>
<sequence length="119" mass="13223">MDAPSPYQTQYHRLLIYPILESLAGLTSRRNVTAQNPLYFDCDDWSSSHHDSSLPSSSPGRNAAVDEDGRAIETEIWSRCCQTNMLECSDFGNAGNFCQPYISVGDLAKHSVSLGYERS</sequence>
<keyword evidence="3" id="KW-1185">Reference proteome</keyword>
<proteinExistence type="predicted"/>
<evidence type="ECO:0000313" key="3">
    <source>
        <dbReference type="Proteomes" id="UP001063166"/>
    </source>
</evidence>
<name>A0A9P3PKU3_LYOSH</name>
<dbReference type="EMBL" id="BRPK01000004">
    <property type="protein sequence ID" value="GLB37157.1"/>
    <property type="molecule type" value="Genomic_DNA"/>
</dbReference>
<feature type="region of interest" description="Disordered" evidence="1">
    <location>
        <begin position="46"/>
        <end position="67"/>
    </location>
</feature>
<gene>
    <name evidence="2" type="ORF">LshimejAT787_0402080</name>
</gene>
<reference evidence="2" key="1">
    <citation type="submission" date="2022-07" db="EMBL/GenBank/DDBJ databases">
        <title>The genome of Lyophyllum shimeji provides insight into the initial evolution of ectomycorrhizal fungal genome.</title>
        <authorList>
            <person name="Kobayashi Y."/>
            <person name="Shibata T."/>
            <person name="Hirakawa H."/>
            <person name="Shigenobu S."/>
            <person name="Nishiyama T."/>
            <person name="Yamada A."/>
            <person name="Hasebe M."/>
            <person name="Kawaguchi M."/>
        </authorList>
    </citation>
    <scope>NUCLEOTIDE SEQUENCE</scope>
    <source>
        <strain evidence="2">AT787</strain>
    </source>
</reference>
<dbReference type="Proteomes" id="UP001063166">
    <property type="component" value="Unassembled WGS sequence"/>
</dbReference>
<protein>
    <submittedName>
        <fullName evidence="2">Uncharacterized protein</fullName>
    </submittedName>
</protein>
<comment type="caution">
    <text evidence="2">The sequence shown here is derived from an EMBL/GenBank/DDBJ whole genome shotgun (WGS) entry which is preliminary data.</text>
</comment>
<accession>A0A9P3PKU3</accession>